<feature type="domain" description="Transposase IS116/IS110/IS902 C-terminal" evidence="2">
    <location>
        <begin position="83"/>
        <end position="145"/>
    </location>
</feature>
<protein>
    <submittedName>
        <fullName evidence="3">Transposase</fullName>
    </submittedName>
</protein>
<evidence type="ECO:0000259" key="2">
    <source>
        <dbReference type="Pfam" id="PF02371"/>
    </source>
</evidence>
<gene>
    <name evidence="3" type="ORF">ACFORO_08695</name>
</gene>
<dbReference type="RefSeq" id="WP_377868185.1">
    <property type="nucleotide sequence ID" value="NZ_JBHMAY010000005.1"/>
</dbReference>
<keyword evidence="4" id="KW-1185">Reference proteome</keyword>
<sequence>MKITKARIAAALRRAGRQRGIDALAAQLLDDLRKPQLRQPRLVEEAFARQSLAPLATLNAECASADQLTESATAAFQQHPDYTIITSFPGLADLSGARVFGEIGDDRARFTDARSLKACAGSAPVTRASGRSISITRRTGKNDRLNAAASSGLSPASAEPAHHATTATVAEHTATGTQQHRGTCSTASSDSPTTARRPARPMTQPGPSTPLSARQPRPRLDN</sequence>
<feature type="region of interest" description="Disordered" evidence="1">
    <location>
        <begin position="127"/>
        <end position="222"/>
    </location>
</feature>
<evidence type="ECO:0000313" key="4">
    <source>
        <dbReference type="Proteomes" id="UP001595764"/>
    </source>
</evidence>
<reference evidence="4" key="1">
    <citation type="journal article" date="2019" name="Int. J. Syst. Evol. Microbiol.">
        <title>The Global Catalogue of Microorganisms (GCM) 10K type strain sequencing project: providing services to taxonomists for standard genome sequencing and annotation.</title>
        <authorList>
            <consortium name="The Broad Institute Genomics Platform"/>
            <consortium name="The Broad Institute Genome Sequencing Center for Infectious Disease"/>
            <person name="Wu L."/>
            <person name="Ma J."/>
        </authorList>
    </citation>
    <scope>NUCLEOTIDE SEQUENCE [LARGE SCALE GENOMIC DNA]</scope>
    <source>
        <strain evidence="4">CGMCC 4.7682</strain>
    </source>
</reference>
<evidence type="ECO:0000256" key="1">
    <source>
        <dbReference type="SAM" id="MobiDB-lite"/>
    </source>
</evidence>
<evidence type="ECO:0000313" key="3">
    <source>
        <dbReference type="EMBL" id="MFC3510236.1"/>
    </source>
</evidence>
<feature type="compositionally biased region" description="Polar residues" evidence="1">
    <location>
        <begin position="176"/>
        <end position="194"/>
    </location>
</feature>
<accession>A0ABV7QAR7</accession>
<dbReference type="EMBL" id="JBHRWI010000012">
    <property type="protein sequence ID" value="MFC3510236.1"/>
    <property type="molecule type" value="Genomic_DNA"/>
</dbReference>
<dbReference type="Pfam" id="PF02371">
    <property type="entry name" value="Transposase_20"/>
    <property type="match status" value="1"/>
</dbReference>
<dbReference type="Proteomes" id="UP001595764">
    <property type="component" value="Unassembled WGS sequence"/>
</dbReference>
<organism evidence="3 4">
    <name type="scientific">Amycolatopsis halotolerans</name>
    <dbReference type="NCBI Taxonomy" id="330083"/>
    <lineage>
        <taxon>Bacteria</taxon>
        <taxon>Bacillati</taxon>
        <taxon>Actinomycetota</taxon>
        <taxon>Actinomycetes</taxon>
        <taxon>Pseudonocardiales</taxon>
        <taxon>Pseudonocardiaceae</taxon>
        <taxon>Amycolatopsis</taxon>
    </lineage>
</organism>
<dbReference type="InterPro" id="IPR003346">
    <property type="entry name" value="Transposase_20"/>
</dbReference>
<comment type="caution">
    <text evidence="3">The sequence shown here is derived from an EMBL/GenBank/DDBJ whole genome shotgun (WGS) entry which is preliminary data.</text>
</comment>
<feature type="compositionally biased region" description="Low complexity" evidence="1">
    <location>
        <begin position="147"/>
        <end position="175"/>
    </location>
</feature>
<proteinExistence type="predicted"/>
<name>A0ABV7QAR7_9PSEU</name>